<sequence>MEHKIESLLTDLKFSEICTCIDQEECQVEMIAKWICSNILVINVKMLEKCKKGQSENPNINIMDKVNDELGNTKNIELISCTKSFISLLHKIILHFDKINLETNKMIYEIYLTTSLRVLIFSNENNFFIQNSVLHLIHDLSTQKKKISSNYAYSYELTRHLQNLYFFINLSDFIYLHAILIYLCVNMNSDLSNECKKDTEHQILQTLNKINHLFDSLIICFYTSNGEKQKEVVDIYNSEEIFSESHKREVICVPINDHSSDTNCLSREYLLSDTMNKIDIKIIHKTNKTFHLVYKNIQISFDTNKYPHNEIQFRQNYTPENVNINNFLLLLKILSPNFLVWVSNDAIKKSEENNEGESTISDNEKKQCYKLFHMYIIEISQNYNYIKETSESIFLFYFLICSLCNMGKNKWCDKICKLMEIAKRNFNVLLKINNYNIDKKSITRIRHISERNTERKDDKNRGKVNELIERTILNEFPSKEEARSNPKLPENFLQNFDATSSDSVGPIEGNPMELREIHKKLYQISWDSIWKKKNKILLKMKSLIIWGYIQPDDVDEWSFLNSANSFIFTDDIWSNYYKSGKYINEYIFKKNNFFTYNYTVFKSTYECKTLCYKYMDFFSDFVALLILNMISALTKFYLLSDESSEKDENKMNSQKNLKTKKKQEKHVSSEAKTMNSPYEEANPVEENRTNKSPKINSKNGDTKKCKHMNNCNRYIIPETSEYLLEQLSQDIMNIHFPFSISQTNEMIEAIFNDFLFICFKLISYPCEEIQMSCLEVISLLIQNINRASDSYVKYMNRKTENLISLIDSWDVDYDGRDNACSYRANLVVQSYVHLICKINKKININMITSFEKLINICSLKNYNKNICIIICKNIIPAFYYHPLLFPFLLHKYMNIIFYLTEANDINIVVDSLRCLFLLFQINSEDVKIYHYDIVYRLHLLFNVFNKTDLDSLKNSFVKFNSTSRNNDQDDNPHNVIKFLKKFYFHIKKVDKDSSQILMHIKLILRCIYKTTSVSHYYQLICIFEDNPQEFKQHSKDFHIFATF</sequence>
<dbReference type="OMA" id="FKSTYEC"/>
<dbReference type="AlphaFoldDB" id="A0A1Y1JLG2"/>
<name>A0A1Y1JLG2_PLAGO</name>
<gene>
    <name evidence="2" type="ORF">PGO_141030</name>
</gene>
<evidence type="ECO:0000313" key="2">
    <source>
        <dbReference type="EMBL" id="GAW83309.1"/>
    </source>
</evidence>
<protein>
    <submittedName>
        <fullName evidence="2">Uncharacterized protein</fullName>
    </submittedName>
</protein>
<reference evidence="3" key="1">
    <citation type="submission" date="2017-04" db="EMBL/GenBank/DDBJ databases">
        <title>Plasmodium gonderi genome.</title>
        <authorList>
            <person name="Arisue N."/>
            <person name="Honma H."/>
            <person name="Kawai S."/>
            <person name="Tougan T."/>
            <person name="Tanabe K."/>
            <person name="Horii T."/>
        </authorList>
    </citation>
    <scope>NUCLEOTIDE SEQUENCE [LARGE SCALE GENOMIC DNA]</scope>
    <source>
        <strain evidence="3">ATCC 30045</strain>
    </source>
</reference>
<dbReference type="RefSeq" id="XP_028545898.1">
    <property type="nucleotide sequence ID" value="XM_028690097.1"/>
</dbReference>
<feature type="region of interest" description="Disordered" evidence="1">
    <location>
        <begin position="648"/>
        <end position="700"/>
    </location>
</feature>
<dbReference type="EMBL" id="BDQF01000015">
    <property type="protein sequence ID" value="GAW83309.1"/>
    <property type="molecule type" value="Genomic_DNA"/>
</dbReference>
<feature type="compositionally biased region" description="Polar residues" evidence="1">
    <location>
        <begin position="690"/>
        <end position="699"/>
    </location>
</feature>
<organism evidence="2 3">
    <name type="scientific">Plasmodium gonderi</name>
    <dbReference type="NCBI Taxonomy" id="77519"/>
    <lineage>
        <taxon>Eukaryota</taxon>
        <taxon>Sar</taxon>
        <taxon>Alveolata</taxon>
        <taxon>Apicomplexa</taxon>
        <taxon>Aconoidasida</taxon>
        <taxon>Haemosporida</taxon>
        <taxon>Plasmodiidae</taxon>
        <taxon>Plasmodium</taxon>
        <taxon>Plasmodium (Plasmodium)</taxon>
    </lineage>
</organism>
<dbReference type="GeneID" id="39750052"/>
<evidence type="ECO:0000313" key="3">
    <source>
        <dbReference type="Proteomes" id="UP000195521"/>
    </source>
</evidence>
<proteinExistence type="predicted"/>
<keyword evidence="3" id="KW-1185">Reference proteome</keyword>
<dbReference type="Proteomes" id="UP000195521">
    <property type="component" value="Unassembled WGS sequence"/>
</dbReference>
<dbReference type="OrthoDB" id="372066at2759"/>
<evidence type="ECO:0000256" key="1">
    <source>
        <dbReference type="SAM" id="MobiDB-lite"/>
    </source>
</evidence>
<comment type="caution">
    <text evidence="2">The sequence shown here is derived from an EMBL/GenBank/DDBJ whole genome shotgun (WGS) entry which is preliminary data.</text>
</comment>
<accession>A0A1Y1JLG2</accession>